<name>A0A016XM57_9BURK</name>
<reference evidence="3 4" key="1">
    <citation type="submission" date="2014-02" db="EMBL/GenBank/DDBJ databases">
        <title>Draft Genome of Hylemonella gracilis isolated from the Niagara River.</title>
        <authorList>
            <person name="Pawlowski D.R."/>
            <person name="Koudelka G.B."/>
        </authorList>
    </citation>
    <scope>NUCLEOTIDE SEQUENCE [LARGE SCALE GENOMIC DNA]</scope>
    <source>
        <strain evidence="3 4">Niagara R</strain>
    </source>
</reference>
<feature type="compositionally biased region" description="Low complexity" evidence="2">
    <location>
        <begin position="195"/>
        <end position="209"/>
    </location>
</feature>
<protein>
    <submittedName>
        <fullName evidence="3">Uncharacterized protein</fullName>
    </submittedName>
</protein>
<dbReference type="eggNOG" id="ENOG5032SBY">
    <property type="taxonomic scope" value="Bacteria"/>
</dbReference>
<keyword evidence="1" id="KW-0175">Coiled coil</keyword>
<dbReference type="InterPro" id="IPR009079">
    <property type="entry name" value="4_helix_cytokine-like_core"/>
</dbReference>
<dbReference type="RefSeq" id="WP_035609710.1">
    <property type="nucleotide sequence ID" value="NZ_JEMG01000001.1"/>
</dbReference>
<evidence type="ECO:0000313" key="4">
    <source>
        <dbReference type="Proteomes" id="UP000023268"/>
    </source>
</evidence>
<gene>
    <name evidence="3" type="ORF">AZ34_15885</name>
</gene>
<feature type="coiled-coil region" evidence="1">
    <location>
        <begin position="135"/>
        <end position="176"/>
    </location>
</feature>
<evidence type="ECO:0000256" key="1">
    <source>
        <dbReference type="SAM" id="Coils"/>
    </source>
</evidence>
<comment type="caution">
    <text evidence="3">The sequence shown here is derived from an EMBL/GenBank/DDBJ whole genome shotgun (WGS) entry which is preliminary data.</text>
</comment>
<organism evidence="3 4">
    <name type="scientific">Hylemonella gracilis str. Niagara R</name>
    <dbReference type="NCBI Taxonomy" id="1458275"/>
    <lineage>
        <taxon>Bacteria</taxon>
        <taxon>Pseudomonadati</taxon>
        <taxon>Pseudomonadota</taxon>
        <taxon>Betaproteobacteria</taxon>
        <taxon>Burkholderiales</taxon>
        <taxon>Comamonadaceae</taxon>
        <taxon>Hylemonella</taxon>
    </lineage>
</organism>
<dbReference type="AlphaFoldDB" id="A0A016XM57"/>
<dbReference type="OrthoDB" id="9892506at2"/>
<accession>A0A016XM57</accession>
<dbReference type="Gene3D" id="1.20.1250.10">
    <property type="match status" value="1"/>
</dbReference>
<feature type="compositionally biased region" description="Basic and acidic residues" evidence="2">
    <location>
        <begin position="242"/>
        <end position="252"/>
    </location>
</feature>
<proteinExistence type="predicted"/>
<feature type="compositionally biased region" description="Pro residues" evidence="2">
    <location>
        <begin position="210"/>
        <end position="227"/>
    </location>
</feature>
<feature type="region of interest" description="Disordered" evidence="2">
    <location>
        <begin position="183"/>
        <end position="270"/>
    </location>
</feature>
<dbReference type="EMBL" id="JEMG01000001">
    <property type="protein sequence ID" value="EYC52970.1"/>
    <property type="molecule type" value="Genomic_DNA"/>
</dbReference>
<sequence>MTLLLHSSHDSDPRCLWAARARVTGWLVAGLVLAQLSGCAARLWPPSDWTLSVDLPFKQAAAVPPPADPPPEPAAIAPWPLKEPSNAREALAYVEALCALRPAELAGEIERLETLQTQSGHTPLRSQQLAFARQLAQLYAEQDRLQESNERLAQQLQERQRQIEQLNGQIEAMRAVEYSLPAASTSPVPTPVPTTSPVAPLPATTGAPGTAPPPASWPKASAPPRPAASPGKAPTSGNGNRGHGDTTDRSTNEEGPATNMVEEAPTNPKR</sequence>
<evidence type="ECO:0000256" key="2">
    <source>
        <dbReference type="SAM" id="MobiDB-lite"/>
    </source>
</evidence>
<dbReference type="Proteomes" id="UP000023268">
    <property type="component" value="Unassembled WGS sequence"/>
</dbReference>
<dbReference type="STRING" id="1458275.AZ34_15885"/>
<dbReference type="SUPFAM" id="SSF47266">
    <property type="entry name" value="4-helical cytokines"/>
    <property type="match status" value="1"/>
</dbReference>
<evidence type="ECO:0000313" key="3">
    <source>
        <dbReference type="EMBL" id="EYC52970.1"/>
    </source>
</evidence>